<keyword evidence="2" id="KW-1185">Reference proteome</keyword>
<comment type="caution">
    <text evidence="1">The sequence shown here is derived from an EMBL/GenBank/DDBJ whole genome shotgun (WGS) entry which is preliminary data.</text>
</comment>
<reference evidence="1" key="1">
    <citation type="submission" date="2021-05" db="EMBL/GenBank/DDBJ databases">
        <authorList>
            <person name="Pan Q."/>
            <person name="Jouanno E."/>
            <person name="Zahm M."/>
            <person name="Klopp C."/>
            <person name="Cabau C."/>
            <person name="Louis A."/>
            <person name="Berthelot C."/>
            <person name="Parey E."/>
            <person name="Roest Crollius H."/>
            <person name="Montfort J."/>
            <person name="Robinson-Rechavi M."/>
            <person name="Bouchez O."/>
            <person name="Lampietro C."/>
            <person name="Lopez Roques C."/>
            <person name="Donnadieu C."/>
            <person name="Postlethwait J."/>
            <person name="Bobe J."/>
            <person name="Dillon D."/>
            <person name="Chandos A."/>
            <person name="von Hippel F."/>
            <person name="Guiguen Y."/>
        </authorList>
    </citation>
    <scope>NUCLEOTIDE SEQUENCE</scope>
    <source>
        <strain evidence="1">YG-Jan2019</strain>
    </source>
</reference>
<accession>A0ACC2GWC7</accession>
<evidence type="ECO:0000313" key="2">
    <source>
        <dbReference type="Proteomes" id="UP001157502"/>
    </source>
</evidence>
<evidence type="ECO:0000313" key="1">
    <source>
        <dbReference type="EMBL" id="KAJ8008029.1"/>
    </source>
</evidence>
<gene>
    <name evidence="1" type="ORF">DPEC_G00100490</name>
</gene>
<dbReference type="EMBL" id="CM055735">
    <property type="protein sequence ID" value="KAJ8008029.1"/>
    <property type="molecule type" value="Genomic_DNA"/>
</dbReference>
<sequence>MADSAMTGVVTSAQTTLAGGGHGVGDMRHPEYIAFVLVPVFFLLGLLGVLICHVLMRKGYRCTTEAEDEEEAQIEAQKEKDLEMAAEMNDTYIESNNDTVGQIVHYIMKNEANSDALKAMVTNTSIDSDGPPLTPTSPTTPTTPTTPGTPLSPGAPAGAAKHTCSHLHTVGGIGANRHICHRCNHKKWPLVRRMSNKKTLDRRSHGEVTVLAVGRFRVTKRRTPRAERPPSHSRIRNLTQNDSESGSFLEREGGVSPATHFKLMSQRTRVPVKRQRLTGREWAAVLSIKR</sequence>
<proteinExistence type="predicted"/>
<organism evidence="1 2">
    <name type="scientific">Dallia pectoralis</name>
    <name type="common">Alaska blackfish</name>
    <dbReference type="NCBI Taxonomy" id="75939"/>
    <lineage>
        <taxon>Eukaryota</taxon>
        <taxon>Metazoa</taxon>
        <taxon>Chordata</taxon>
        <taxon>Craniata</taxon>
        <taxon>Vertebrata</taxon>
        <taxon>Euteleostomi</taxon>
        <taxon>Actinopterygii</taxon>
        <taxon>Neopterygii</taxon>
        <taxon>Teleostei</taxon>
        <taxon>Protacanthopterygii</taxon>
        <taxon>Esociformes</taxon>
        <taxon>Umbridae</taxon>
        <taxon>Dallia</taxon>
    </lineage>
</organism>
<protein>
    <submittedName>
        <fullName evidence="1">Uncharacterized protein</fullName>
    </submittedName>
</protein>
<dbReference type="Proteomes" id="UP001157502">
    <property type="component" value="Chromosome 8"/>
</dbReference>
<name>A0ACC2GWC7_DALPE</name>